<name>A0ABT2SZN7_9FIRM</name>
<dbReference type="NCBIfam" id="TIGR03590">
    <property type="entry name" value="PseG"/>
    <property type="match status" value="1"/>
</dbReference>
<accession>A0ABT2SZN7</accession>
<dbReference type="Proteomes" id="UP001652432">
    <property type="component" value="Unassembled WGS sequence"/>
</dbReference>
<dbReference type="SUPFAM" id="SSF53756">
    <property type="entry name" value="UDP-Glycosyltransferase/glycogen phosphorylase"/>
    <property type="match status" value="1"/>
</dbReference>
<organism evidence="2 3">
    <name type="scientific">Suilimivivens aceti</name>
    <dbReference type="NCBI Taxonomy" id="2981774"/>
    <lineage>
        <taxon>Bacteria</taxon>
        <taxon>Bacillati</taxon>
        <taxon>Bacillota</taxon>
        <taxon>Clostridia</taxon>
        <taxon>Lachnospirales</taxon>
        <taxon>Lachnospiraceae</taxon>
        <taxon>Suilimivivens</taxon>
    </lineage>
</organism>
<protein>
    <submittedName>
        <fullName evidence="2">UDP-2,4-diacetamido-2,4, 6-trideoxy-beta-L-altropyranose hydrolase</fullName>
        <ecNumber evidence="2">3.6.1.57</ecNumber>
    </submittedName>
</protein>
<proteinExistence type="predicted"/>
<reference evidence="2 3" key="1">
    <citation type="journal article" date="2021" name="ISME Commun">
        <title>Automated analysis of genomic sequences facilitates high-throughput and comprehensive description of bacteria.</title>
        <authorList>
            <person name="Hitch T.C.A."/>
        </authorList>
    </citation>
    <scope>NUCLEOTIDE SEQUENCE [LARGE SCALE GENOMIC DNA]</scope>
    <source>
        <strain evidence="2 3">Sanger_18</strain>
    </source>
</reference>
<dbReference type="GO" id="GO:0016787">
    <property type="term" value="F:hydrolase activity"/>
    <property type="evidence" value="ECO:0007669"/>
    <property type="project" value="UniProtKB-KW"/>
</dbReference>
<evidence type="ECO:0000259" key="1">
    <source>
        <dbReference type="Pfam" id="PF04101"/>
    </source>
</evidence>
<gene>
    <name evidence="2" type="primary">pseG</name>
    <name evidence="2" type="ORF">OCV77_01240</name>
</gene>
<dbReference type="Gene3D" id="3.40.50.11190">
    <property type="match status" value="1"/>
</dbReference>
<dbReference type="InterPro" id="IPR020023">
    <property type="entry name" value="PseG"/>
</dbReference>
<dbReference type="RefSeq" id="WP_262572579.1">
    <property type="nucleotide sequence ID" value="NZ_JAOQKJ010000001.1"/>
</dbReference>
<dbReference type="InterPro" id="IPR007235">
    <property type="entry name" value="Glyco_trans_28_C"/>
</dbReference>
<keyword evidence="2" id="KW-0378">Hydrolase</keyword>
<evidence type="ECO:0000313" key="2">
    <source>
        <dbReference type="EMBL" id="MCU6743141.1"/>
    </source>
</evidence>
<dbReference type="Pfam" id="PF04101">
    <property type="entry name" value="Glyco_tran_28_C"/>
    <property type="match status" value="1"/>
</dbReference>
<comment type="caution">
    <text evidence="2">The sequence shown here is derived from an EMBL/GenBank/DDBJ whole genome shotgun (WGS) entry which is preliminary data.</text>
</comment>
<dbReference type="EMBL" id="JAOQKJ010000001">
    <property type="protein sequence ID" value="MCU6743141.1"/>
    <property type="molecule type" value="Genomic_DNA"/>
</dbReference>
<feature type="domain" description="Glycosyl transferase family 28 C-terminal" evidence="1">
    <location>
        <begin position="184"/>
        <end position="277"/>
    </location>
</feature>
<sequence>MGSHRLIYFRTDGNLQIATGHLMRCLSIAQACQVLSLPVCFLVSDEDSASLLKQFDPAGTFPVRILSSAVYNDMEKELTELLSLLSEAPSLLFVDSYFVTEPYLQAVSGICPVAYLDDLQLFDYPVDLVINYDIIPEDMLPSYQAAYKRAGQTLLGASYTPLRRQFQMEVPAVRPSVKDILITTGGSDPYHFCLNLLSCFQERLSALIAEPDFHLHVLIGSLNEDKRLLKELAEELPFLKLHENVTDMAALMASCDLAISAAGTTLYELCAVGIPAVNYSFADNQLPSSLAFANVGAVPYAGDLRMDTESCSIVPSPDSKGTGSAYGLPGVLSAVCHFVTDMSGNMAKRKSAQQSMHRLIDGKGSCRIARALEECAFHNFRSP</sequence>
<dbReference type="EC" id="3.6.1.57" evidence="2"/>
<dbReference type="Gene3D" id="3.40.50.2000">
    <property type="entry name" value="Glycogen Phosphorylase B"/>
    <property type="match status" value="1"/>
</dbReference>
<keyword evidence="3" id="KW-1185">Reference proteome</keyword>
<evidence type="ECO:0000313" key="3">
    <source>
        <dbReference type="Proteomes" id="UP001652432"/>
    </source>
</evidence>